<feature type="coiled-coil region" evidence="1">
    <location>
        <begin position="43"/>
        <end position="70"/>
    </location>
</feature>
<keyword evidence="3" id="KW-1185">Reference proteome</keyword>
<dbReference type="EMBL" id="JBBMFA010000092">
    <property type="protein sequence ID" value="MEQ2520585.1"/>
    <property type="molecule type" value="Genomic_DNA"/>
</dbReference>
<dbReference type="InterPro" id="IPR054688">
    <property type="entry name" value="CD1247_N"/>
</dbReference>
<comment type="caution">
    <text evidence="2">The sequence shown here is derived from an EMBL/GenBank/DDBJ whole genome shotgun (WGS) entry which is preliminary data.</text>
</comment>
<gene>
    <name evidence="2" type="ORF">WMO24_09120</name>
</gene>
<protein>
    <submittedName>
        <fullName evidence="2">CD1247 N-terminal domain-containing protein</fullName>
    </submittedName>
</protein>
<dbReference type="Gene3D" id="3.30.40.10">
    <property type="entry name" value="Zinc/RING finger domain, C3HC4 (zinc finger)"/>
    <property type="match status" value="1"/>
</dbReference>
<name>A0ABV1GFF6_9FIRM</name>
<organism evidence="2 3">
    <name type="scientific">Ruthenibacterium intestinale</name>
    <dbReference type="NCBI Taxonomy" id="3133163"/>
    <lineage>
        <taxon>Bacteria</taxon>
        <taxon>Bacillati</taxon>
        <taxon>Bacillota</taxon>
        <taxon>Clostridia</taxon>
        <taxon>Eubacteriales</taxon>
        <taxon>Oscillospiraceae</taxon>
        <taxon>Ruthenibacterium</taxon>
    </lineage>
</organism>
<evidence type="ECO:0000313" key="3">
    <source>
        <dbReference type="Proteomes" id="UP001477672"/>
    </source>
</evidence>
<dbReference type="InterPro" id="IPR013083">
    <property type="entry name" value="Znf_RING/FYVE/PHD"/>
</dbReference>
<accession>A0ABV1GFF6</accession>
<keyword evidence="1" id="KW-0175">Coiled coil</keyword>
<evidence type="ECO:0000256" key="1">
    <source>
        <dbReference type="SAM" id="Coils"/>
    </source>
</evidence>
<evidence type="ECO:0000313" key="2">
    <source>
        <dbReference type="EMBL" id="MEQ2520585.1"/>
    </source>
</evidence>
<dbReference type="RefSeq" id="WP_349216121.1">
    <property type="nucleotide sequence ID" value="NZ_JBBMFA010000092.1"/>
</dbReference>
<dbReference type="Proteomes" id="UP001477672">
    <property type="component" value="Unassembled WGS sequence"/>
</dbReference>
<proteinExistence type="predicted"/>
<sequence length="141" mass="15843">MELKEKVAFIKGLMEGMEFDVTTKEGKVLNAVVELLDQMADSVVQIDEDVDQLYDEVDALSEDLEDVESCVYGDEDDDEDEDDYDEEYEAGLYEITCPNCGEVVCVDEDMLADENLACPNCGTKFEVDFSEEEDAAEESEE</sequence>
<dbReference type="NCBIfam" id="NF045650">
    <property type="entry name" value="CD1247_Nterm"/>
    <property type="match status" value="1"/>
</dbReference>
<reference evidence="2 3" key="1">
    <citation type="submission" date="2024-03" db="EMBL/GenBank/DDBJ databases">
        <title>Human intestinal bacterial collection.</title>
        <authorList>
            <person name="Pauvert C."/>
            <person name="Hitch T.C.A."/>
            <person name="Clavel T."/>
        </authorList>
    </citation>
    <scope>NUCLEOTIDE SEQUENCE [LARGE SCALE GENOMIC DNA]</scope>
    <source>
        <strain evidence="2 3">CLA-JM-H11</strain>
    </source>
</reference>